<organism evidence="2 3">
    <name type="scientific">Micromonospora ureilytica</name>
    <dbReference type="NCBI Taxonomy" id="709868"/>
    <lineage>
        <taxon>Bacteria</taxon>
        <taxon>Bacillati</taxon>
        <taxon>Actinomycetota</taxon>
        <taxon>Actinomycetes</taxon>
        <taxon>Micromonosporales</taxon>
        <taxon>Micromonosporaceae</taxon>
        <taxon>Micromonospora</taxon>
    </lineage>
</organism>
<feature type="transmembrane region" description="Helical" evidence="1">
    <location>
        <begin position="20"/>
        <end position="36"/>
    </location>
</feature>
<keyword evidence="3" id="KW-1185">Reference proteome</keyword>
<proteinExistence type="predicted"/>
<dbReference type="RefSeq" id="WP_196925594.1">
    <property type="nucleotide sequence ID" value="NZ_JADOTX010000001.1"/>
</dbReference>
<feature type="transmembrane region" description="Helical" evidence="1">
    <location>
        <begin position="42"/>
        <end position="60"/>
    </location>
</feature>
<protein>
    <recommendedName>
        <fullName evidence="4">PH domain-containing protein</fullName>
    </recommendedName>
</protein>
<accession>A0ABS0JBF5</accession>
<dbReference type="Proteomes" id="UP000614915">
    <property type="component" value="Unassembled WGS sequence"/>
</dbReference>
<dbReference type="EMBL" id="JADOTX010000001">
    <property type="protein sequence ID" value="MBG6064386.1"/>
    <property type="molecule type" value="Genomic_DNA"/>
</dbReference>
<evidence type="ECO:0008006" key="4">
    <source>
        <dbReference type="Google" id="ProtNLM"/>
    </source>
</evidence>
<name>A0ABS0JBF5_9ACTN</name>
<sequence length="156" mass="16774">MRKSAQPVGELVVLGQSRVWPTIALPGVVVILVAVVGVLLDYVVWSAVLFGLASIIIAVTRRQGAVFADDLGLLVRDRGGLRRSYAWDEIERMGWADAGMMWGSSVAVYPRGGPYDVPGPNASVNVGHVWGSGRRRSADPIPELLKAHGIKGLFDK</sequence>
<keyword evidence="1" id="KW-0812">Transmembrane</keyword>
<comment type="caution">
    <text evidence="2">The sequence shown here is derived from an EMBL/GenBank/DDBJ whole genome shotgun (WGS) entry which is preliminary data.</text>
</comment>
<gene>
    <name evidence="2" type="ORF">IW248_000673</name>
</gene>
<evidence type="ECO:0000256" key="1">
    <source>
        <dbReference type="SAM" id="Phobius"/>
    </source>
</evidence>
<keyword evidence="1" id="KW-1133">Transmembrane helix</keyword>
<evidence type="ECO:0000313" key="3">
    <source>
        <dbReference type="Proteomes" id="UP000614915"/>
    </source>
</evidence>
<reference evidence="2 3" key="1">
    <citation type="submission" date="2020-11" db="EMBL/GenBank/DDBJ databases">
        <title>Sequencing the genomes of 1000 actinobacteria strains.</title>
        <authorList>
            <person name="Klenk H.-P."/>
        </authorList>
    </citation>
    <scope>NUCLEOTIDE SEQUENCE [LARGE SCALE GENOMIC DNA]</scope>
    <source>
        <strain evidence="2 3">DSM 101692</strain>
    </source>
</reference>
<evidence type="ECO:0000313" key="2">
    <source>
        <dbReference type="EMBL" id="MBG6064386.1"/>
    </source>
</evidence>
<keyword evidence="1" id="KW-0472">Membrane</keyword>